<evidence type="ECO:0000313" key="4">
    <source>
        <dbReference type="Proteomes" id="UP001302349"/>
    </source>
</evidence>
<evidence type="ECO:0000313" key="3">
    <source>
        <dbReference type="EMBL" id="WOK06061.1"/>
    </source>
</evidence>
<gene>
    <name evidence="3" type="ORF">RT717_23580</name>
</gene>
<dbReference type="InterPro" id="IPR032816">
    <property type="entry name" value="VTT_dom"/>
</dbReference>
<evidence type="ECO:0000259" key="2">
    <source>
        <dbReference type="Pfam" id="PF09335"/>
    </source>
</evidence>
<feature type="transmembrane region" description="Helical" evidence="1">
    <location>
        <begin position="163"/>
        <end position="184"/>
    </location>
</feature>
<dbReference type="RefSeq" id="WP_317488799.1">
    <property type="nucleotide sequence ID" value="NZ_CP136051.1"/>
</dbReference>
<name>A0ABZ0IMW7_9BACT</name>
<feature type="transmembrane region" description="Helical" evidence="1">
    <location>
        <begin position="79"/>
        <end position="103"/>
    </location>
</feature>
<dbReference type="Pfam" id="PF09335">
    <property type="entry name" value="VTT_dom"/>
    <property type="match status" value="1"/>
</dbReference>
<reference evidence="3 4" key="1">
    <citation type="journal article" date="2023" name="Microbiol. Resour. Announc.">
        <title>Complete Genome Sequence of Imperialibacter roseus strain P4T.</title>
        <authorList>
            <person name="Tizabi D.R."/>
            <person name="Bachvaroff T."/>
            <person name="Hill R.T."/>
        </authorList>
    </citation>
    <scope>NUCLEOTIDE SEQUENCE [LARGE SCALE GENOMIC DNA]</scope>
    <source>
        <strain evidence="3 4">P4T</strain>
    </source>
</reference>
<proteinExistence type="predicted"/>
<feature type="transmembrane region" description="Helical" evidence="1">
    <location>
        <begin position="7"/>
        <end position="28"/>
    </location>
</feature>
<dbReference type="Proteomes" id="UP001302349">
    <property type="component" value="Chromosome"/>
</dbReference>
<feature type="transmembrane region" description="Helical" evidence="1">
    <location>
        <begin position="131"/>
        <end position="156"/>
    </location>
</feature>
<keyword evidence="4" id="KW-1185">Reference proteome</keyword>
<sequence>MNRQGFLLQNLLKGLAWFALLVVVYLVVKRYVDVDYLDWLSPIYEKPLYVFSIFTVSEVVVGIIPPEVFMIWSLREGVAAIYISNVLILAALSYAAGVIGYFIGSYLNQTQFYKALEKNFFGKYTTYLDEYGGFLIIVAALTPLPFSGICMLVGAVKYSFKKMLLFSLTRFIRFSAYAYVIWAAHNF</sequence>
<protein>
    <submittedName>
        <fullName evidence="3">VTT domain-containing protein</fullName>
    </submittedName>
</protein>
<accession>A0ABZ0IMW7</accession>
<feature type="transmembrane region" description="Helical" evidence="1">
    <location>
        <begin position="48"/>
        <end position="72"/>
    </location>
</feature>
<keyword evidence="1" id="KW-0472">Membrane</keyword>
<dbReference type="EMBL" id="CP136051">
    <property type="protein sequence ID" value="WOK06061.1"/>
    <property type="molecule type" value="Genomic_DNA"/>
</dbReference>
<organism evidence="3 4">
    <name type="scientific">Imperialibacter roseus</name>
    <dbReference type="NCBI Taxonomy" id="1324217"/>
    <lineage>
        <taxon>Bacteria</taxon>
        <taxon>Pseudomonadati</taxon>
        <taxon>Bacteroidota</taxon>
        <taxon>Cytophagia</taxon>
        <taxon>Cytophagales</taxon>
        <taxon>Flammeovirgaceae</taxon>
        <taxon>Imperialibacter</taxon>
    </lineage>
</organism>
<keyword evidence="1" id="KW-0812">Transmembrane</keyword>
<keyword evidence="1" id="KW-1133">Transmembrane helix</keyword>
<feature type="domain" description="VTT" evidence="2">
    <location>
        <begin position="77"/>
        <end position="181"/>
    </location>
</feature>
<evidence type="ECO:0000256" key="1">
    <source>
        <dbReference type="SAM" id="Phobius"/>
    </source>
</evidence>